<protein>
    <submittedName>
        <fullName evidence="2">Uncharacterized protein</fullName>
    </submittedName>
</protein>
<gene>
    <name evidence="2" type="ORF">EMPG_13253</name>
</gene>
<evidence type="ECO:0000313" key="3">
    <source>
        <dbReference type="Proteomes" id="UP000053573"/>
    </source>
</evidence>
<dbReference type="EMBL" id="LDEV01001486">
    <property type="protein sequence ID" value="KLJ11559.1"/>
    <property type="molecule type" value="Genomic_DNA"/>
</dbReference>
<proteinExistence type="predicted"/>
<comment type="caution">
    <text evidence="2">The sequence shown here is derived from an EMBL/GenBank/DDBJ whole genome shotgun (WGS) entry which is preliminary data.</text>
</comment>
<feature type="region of interest" description="Disordered" evidence="1">
    <location>
        <begin position="29"/>
        <end position="53"/>
    </location>
</feature>
<dbReference type="OrthoDB" id="10618766at2759"/>
<dbReference type="AlphaFoldDB" id="A0A0H1BJ61"/>
<sequence>MSPETAICPPSRQLVEIWMRGWQRMKGAERWRGRQGVSGSKSNQGANDRDRLAGADGHIELPALDMFAFSGPSFQFYFWLQMIQH</sequence>
<reference evidence="3" key="1">
    <citation type="journal article" date="2015" name="PLoS Genet.">
        <title>The dynamic genome and transcriptome of the human fungal pathogen Blastomyces and close relative Emmonsia.</title>
        <authorList>
            <person name="Munoz J.F."/>
            <person name="Gauthier G.M."/>
            <person name="Desjardins C.A."/>
            <person name="Gallo J.E."/>
            <person name="Holder J."/>
            <person name="Sullivan T.D."/>
            <person name="Marty A.J."/>
            <person name="Carmen J.C."/>
            <person name="Chen Z."/>
            <person name="Ding L."/>
            <person name="Gujja S."/>
            <person name="Magrini V."/>
            <person name="Misas E."/>
            <person name="Mitreva M."/>
            <person name="Priest M."/>
            <person name="Saif S."/>
            <person name="Whiston E.A."/>
            <person name="Young S."/>
            <person name="Zeng Q."/>
            <person name="Goldman W.E."/>
            <person name="Mardis E.R."/>
            <person name="Taylor J.W."/>
            <person name="McEwen J.G."/>
            <person name="Clay O.K."/>
            <person name="Klein B.S."/>
            <person name="Cuomo C.A."/>
        </authorList>
    </citation>
    <scope>NUCLEOTIDE SEQUENCE [LARGE SCALE GENOMIC DNA]</scope>
    <source>
        <strain evidence="3">UAMH 139</strain>
    </source>
</reference>
<evidence type="ECO:0000256" key="1">
    <source>
        <dbReference type="SAM" id="MobiDB-lite"/>
    </source>
</evidence>
<evidence type="ECO:0000313" key="2">
    <source>
        <dbReference type="EMBL" id="KLJ11559.1"/>
    </source>
</evidence>
<accession>A0A0H1BJ61</accession>
<keyword evidence="3" id="KW-1185">Reference proteome</keyword>
<name>A0A0H1BJ61_9EURO</name>
<dbReference type="Proteomes" id="UP000053573">
    <property type="component" value="Unassembled WGS sequence"/>
</dbReference>
<feature type="compositionally biased region" description="Polar residues" evidence="1">
    <location>
        <begin position="37"/>
        <end position="46"/>
    </location>
</feature>
<organism evidence="2 3">
    <name type="scientific">Blastomyces silverae</name>
    <dbReference type="NCBI Taxonomy" id="2060906"/>
    <lineage>
        <taxon>Eukaryota</taxon>
        <taxon>Fungi</taxon>
        <taxon>Dikarya</taxon>
        <taxon>Ascomycota</taxon>
        <taxon>Pezizomycotina</taxon>
        <taxon>Eurotiomycetes</taxon>
        <taxon>Eurotiomycetidae</taxon>
        <taxon>Onygenales</taxon>
        <taxon>Ajellomycetaceae</taxon>
        <taxon>Blastomyces</taxon>
    </lineage>
</organism>